<comment type="caution">
    <text evidence="14">The sequence shown here is derived from an EMBL/GenBank/DDBJ whole genome shotgun (WGS) entry which is preliminary data.</text>
</comment>
<evidence type="ECO:0000313" key="14">
    <source>
        <dbReference type="EMBL" id="NLD25386.1"/>
    </source>
</evidence>
<dbReference type="EMBL" id="JAAZBX010000006">
    <property type="protein sequence ID" value="NLD25386.1"/>
    <property type="molecule type" value="Genomic_DNA"/>
</dbReference>
<comment type="subcellular location">
    <subcellularLocation>
        <location evidence="1">Cell membrane</location>
        <topology evidence="1">Multi-pass membrane protein</topology>
    </subcellularLocation>
</comment>
<evidence type="ECO:0000256" key="8">
    <source>
        <dbReference type="ARBA" id="ARBA00023136"/>
    </source>
</evidence>
<gene>
    <name evidence="14" type="ORF">GX656_01970</name>
</gene>
<dbReference type="GO" id="GO:0051301">
    <property type="term" value="P:cell division"/>
    <property type="evidence" value="ECO:0007669"/>
    <property type="project" value="UniProtKB-KW"/>
</dbReference>
<feature type="transmembrane region" description="Helical" evidence="11">
    <location>
        <begin position="20"/>
        <end position="44"/>
    </location>
</feature>
<organism evidence="14 15">
    <name type="scientific">Candidatus Dojkabacteria bacterium</name>
    <dbReference type="NCBI Taxonomy" id="2099670"/>
    <lineage>
        <taxon>Bacteria</taxon>
        <taxon>Candidatus Dojkabacteria</taxon>
    </lineage>
</organism>
<dbReference type="GO" id="GO:0005886">
    <property type="term" value="C:plasma membrane"/>
    <property type="evidence" value="ECO:0007669"/>
    <property type="project" value="UniProtKB-SubCell"/>
</dbReference>
<dbReference type="Pfam" id="PF02687">
    <property type="entry name" value="FtsX"/>
    <property type="match status" value="1"/>
</dbReference>
<evidence type="ECO:0000256" key="11">
    <source>
        <dbReference type="SAM" id="Phobius"/>
    </source>
</evidence>
<evidence type="ECO:0000256" key="9">
    <source>
        <dbReference type="ARBA" id="ARBA00023306"/>
    </source>
</evidence>
<dbReference type="PANTHER" id="PTHR47755:SF1">
    <property type="entry name" value="CELL DIVISION PROTEIN FTSX"/>
    <property type="match status" value="1"/>
</dbReference>
<keyword evidence="6 11" id="KW-0812">Transmembrane</keyword>
<dbReference type="PIRSF" id="PIRSF003097">
    <property type="entry name" value="FtsX"/>
    <property type="match status" value="1"/>
</dbReference>
<keyword evidence="7 11" id="KW-1133">Transmembrane helix</keyword>
<sequence>MTKNKIVETTKKNIQRNKFLSLSTIFVSAIVLLISSFFISIGILSQKAIKYYEKKAQVIVFFKRDTKEADIMKIKELFNDPLLVENIDYISQEKALSIYKEDFSDNPDLLATVTADSLPPSLEIRAKDVDSLLLLIEKINKEKETNSSIDEVMYFKDVVNNLKSLSFTIRIASVILISALVVIAFSLIRIAVGFNINTHKDEIKIMNLMGSYSRYIRMPYLFEGAYYGGLGGFIAATLIIVPFYIIVLSLSRNPDFSFSFNQILRDLGIIFLRPINILFLISYYSIHMLSGIIIGIISSVSAIKKYLK</sequence>
<dbReference type="PANTHER" id="PTHR47755">
    <property type="entry name" value="CELL DIVISION PROTEIN FTSX"/>
    <property type="match status" value="1"/>
</dbReference>
<feature type="transmembrane region" description="Helical" evidence="11">
    <location>
        <begin position="225"/>
        <end position="251"/>
    </location>
</feature>
<evidence type="ECO:0000313" key="15">
    <source>
        <dbReference type="Proteomes" id="UP000545876"/>
    </source>
</evidence>
<feature type="domain" description="FtsX extracellular" evidence="13">
    <location>
        <begin position="57"/>
        <end position="142"/>
    </location>
</feature>
<feature type="domain" description="ABC3 transporter permease C-terminal" evidence="12">
    <location>
        <begin position="175"/>
        <end position="307"/>
    </location>
</feature>
<protein>
    <recommendedName>
        <fullName evidence="3 10">Cell division protein FtsX</fullName>
    </recommendedName>
</protein>
<dbReference type="Gene3D" id="3.30.70.3040">
    <property type="match status" value="1"/>
</dbReference>
<evidence type="ECO:0000256" key="7">
    <source>
        <dbReference type="ARBA" id="ARBA00022989"/>
    </source>
</evidence>
<keyword evidence="8 10" id="KW-0472">Membrane</keyword>
<evidence type="ECO:0000256" key="5">
    <source>
        <dbReference type="ARBA" id="ARBA00022618"/>
    </source>
</evidence>
<evidence type="ECO:0000256" key="1">
    <source>
        <dbReference type="ARBA" id="ARBA00004651"/>
    </source>
</evidence>
<feature type="transmembrane region" description="Helical" evidence="11">
    <location>
        <begin position="289"/>
        <end position="307"/>
    </location>
</feature>
<keyword evidence="9 10" id="KW-0131">Cell cycle</keyword>
<keyword evidence="5 10" id="KW-0132">Cell division</keyword>
<evidence type="ECO:0000256" key="6">
    <source>
        <dbReference type="ARBA" id="ARBA00022692"/>
    </source>
</evidence>
<dbReference type="Pfam" id="PF18075">
    <property type="entry name" value="FtsX_ECD"/>
    <property type="match status" value="1"/>
</dbReference>
<accession>A0A847D0S6</accession>
<dbReference type="AlphaFoldDB" id="A0A847D0S6"/>
<evidence type="ECO:0000256" key="2">
    <source>
        <dbReference type="ARBA" id="ARBA00007379"/>
    </source>
</evidence>
<comment type="similarity">
    <text evidence="2 10">Belongs to the ABC-4 integral membrane protein family. FtsX subfamily.</text>
</comment>
<dbReference type="InterPro" id="IPR040690">
    <property type="entry name" value="FtsX_ECD"/>
</dbReference>
<evidence type="ECO:0000259" key="12">
    <source>
        <dbReference type="Pfam" id="PF02687"/>
    </source>
</evidence>
<evidence type="ECO:0000256" key="3">
    <source>
        <dbReference type="ARBA" id="ARBA00021907"/>
    </source>
</evidence>
<evidence type="ECO:0000259" key="13">
    <source>
        <dbReference type="Pfam" id="PF18075"/>
    </source>
</evidence>
<dbReference type="InterPro" id="IPR003838">
    <property type="entry name" value="ABC3_permease_C"/>
</dbReference>
<reference evidence="14 15" key="1">
    <citation type="journal article" date="2020" name="Biotechnol. Biofuels">
        <title>New insights from the biogas microbiome by comprehensive genome-resolved metagenomics of nearly 1600 species originating from multiple anaerobic digesters.</title>
        <authorList>
            <person name="Campanaro S."/>
            <person name="Treu L."/>
            <person name="Rodriguez-R L.M."/>
            <person name="Kovalovszki A."/>
            <person name="Ziels R.M."/>
            <person name="Maus I."/>
            <person name="Zhu X."/>
            <person name="Kougias P.G."/>
            <person name="Basile A."/>
            <person name="Luo G."/>
            <person name="Schluter A."/>
            <person name="Konstantinidis K.T."/>
            <person name="Angelidaki I."/>
        </authorList>
    </citation>
    <scope>NUCLEOTIDE SEQUENCE [LARGE SCALE GENOMIC DNA]</scope>
    <source>
        <strain evidence="14">AS06rmzACSIP_65</strain>
    </source>
</reference>
<evidence type="ECO:0000256" key="10">
    <source>
        <dbReference type="PIRNR" id="PIRNR003097"/>
    </source>
</evidence>
<evidence type="ECO:0000256" key="4">
    <source>
        <dbReference type="ARBA" id="ARBA00022475"/>
    </source>
</evidence>
<feature type="transmembrane region" description="Helical" evidence="11">
    <location>
        <begin position="171"/>
        <end position="192"/>
    </location>
</feature>
<dbReference type="Proteomes" id="UP000545876">
    <property type="component" value="Unassembled WGS sequence"/>
</dbReference>
<dbReference type="InterPro" id="IPR004513">
    <property type="entry name" value="FtsX"/>
</dbReference>
<keyword evidence="4 10" id="KW-1003">Cell membrane</keyword>
<proteinExistence type="inferred from homology"/>
<name>A0A847D0S6_9BACT</name>